<evidence type="ECO:0000256" key="1">
    <source>
        <dbReference type="SAM" id="MobiDB-lite"/>
    </source>
</evidence>
<feature type="domain" description="BRCT" evidence="2">
    <location>
        <begin position="312"/>
        <end position="401"/>
    </location>
</feature>
<dbReference type="InterPro" id="IPR036420">
    <property type="entry name" value="BRCT_dom_sf"/>
</dbReference>
<dbReference type="Gene3D" id="3.40.50.10190">
    <property type="entry name" value="BRCT domain"/>
    <property type="match status" value="1"/>
</dbReference>
<accession>A0ABQ8JUP2</accession>
<dbReference type="PANTHER" id="PTHR11370:SF5">
    <property type="entry name" value="DNA REPAIR PROTEIN XRCC1"/>
    <property type="match status" value="1"/>
</dbReference>
<dbReference type="Pfam" id="PF00533">
    <property type="entry name" value="BRCT"/>
    <property type="match status" value="1"/>
</dbReference>
<comment type="caution">
    <text evidence="3">The sequence shown here is derived from an EMBL/GenBank/DDBJ whole genome shotgun (WGS) entry which is preliminary data.</text>
</comment>
<dbReference type="InterPro" id="IPR001357">
    <property type="entry name" value="BRCT_dom"/>
</dbReference>
<reference evidence="3 4" key="1">
    <citation type="journal article" date="2018" name="J. Allergy Clin. Immunol.">
        <title>High-quality assembly of Dermatophagoides pteronyssinus genome and transcriptome reveals a wide range of novel allergens.</title>
        <authorList>
            <person name="Liu X.Y."/>
            <person name="Yang K.Y."/>
            <person name="Wang M.Q."/>
            <person name="Kwok J.S."/>
            <person name="Zeng X."/>
            <person name="Yang Z."/>
            <person name="Xiao X.J."/>
            <person name="Lau C.P."/>
            <person name="Li Y."/>
            <person name="Huang Z.M."/>
            <person name="Ba J.G."/>
            <person name="Yim A.K."/>
            <person name="Ouyang C.Y."/>
            <person name="Ngai S.M."/>
            <person name="Chan T.F."/>
            <person name="Leung E.L."/>
            <person name="Liu L."/>
            <person name="Liu Z.G."/>
            <person name="Tsui S.K."/>
        </authorList>
    </citation>
    <scope>NUCLEOTIDE SEQUENCE [LARGE SCALE GENOMIC DNA]</scope>
    <source>
        <strain evidence="3">Derp</strain>
    </source>
</reference>
<sequence>MNSMIKLSSIKSFSSESHKYPACNLLKIADDDESLSSSSSSSWKCDQWSDHCWIIIELSESAKIDIIEITNDCSAFIEIFSSAIDDWKNFKVLLPVFSILSPQNSRELKCPNERYKFTTEKFMPTTRSLPCKFIKCVCSQPYNKNIRYGIENIKIYGQKFQENKNDLDGEKRTPLWMKKYQFLDNKSFMVNDKYFQMNFDLSKSTSNQHQQSNVVNEKKIDHQMSSSSSSTKFETNRNRLPLNDDDSNNKNVNTIEQLSKPSTSSLKLGKKRRNHDSDSLISNVDNDDNDDDVDVVHQQRKQTVMSKKIRKPFEKLFDNVVFVISGYQNPIRAELKRKAIEMGAHYEPEWNSNCTHLICAFKDTPKYNHVKHGGVGKIVREQWIIDSYEQRKRLSCQNYLLEKFNGNNDDNDSDDDTNENFDDRNNNNDHIDENNIDRIKKVKQKLHRISYDNNTNNKQSQQQKTTVITSSSSSSSATKTMKTKPMTKMMMNRKNMLAKDDDDDYDSDIIYDLETEDEDNDNNNKMKLNEKSK</sequence>
<proteinExistence type="predicted"/>
<feature type="compositionally biased region" description="Low complexity" evidence="1">
    <location>
        <begin position="453"/>
        <end position="490"/>
    </location>
</feature>
<evidence type="ECO:0000313" key="3">
    <source>
        <dbReference type="EMBL" id="KAH9426145.1"/>
    </source>
</evidence>
<organism evidence="3 4">
    <name type="scientific">Dermatophagoides pteronyssinus</name>
    <name type="common">European house dust mite</name>
    <dbReference type="NCBI Taxonomy" id="6956"/>
    <lineage>
        <taxon>Eukaryota</taxon>
        <taxon>Metazoa</taxon>
        <taxon>Ecdysozoa</taxon>
        <taxon>Arthropoda</taxon>
        <taxon>Chelicerata</taxon>
        <taxon>Arachnida</taxon>
        <taxon>Acari</taxon>
        <taxon>Acariformes</taxon>
        <taxon>Sarcoptiformes</taxon>
        <taxon>Astigmata</taxon>
        <taxon>Psoroptidia</taxon>
        <taxon>Analgoidea</taxon>
        <taxon>Pyroglyphidae</taxon>
        <taxon>Dermatophagoidinae</taxon>
        <taxon>Dermatophagoides</taxon>
    </lineage>
</organism>
<dbReference type="SUPFAM" id="SSF52113">
    <property type="entry name" value="BRCT domain"/>
    <property type="match status" value="1"/>
</dbReference>
<keyword evidence="4" id="KW-1185">Reference proteome</keyword>
<dbReference type="PANTHER" id="PTHR11370">
    <property type="entry name" value="DNA-REPAIR PROTEIN XRCC1"/>
    <property type="match status" value="1"/>
</dbReference>
<reference evidence="3 4" key="2">
    <citation type="journal article" date="2022" name="Mol. Biol. Evol.">
        <title>Comparative Genomics Reveals Insights into the Divergent Evolution of Astigmatic Mites and Household Pest Adaptations.</title>
        <authorList>
            <person name="Xiong Q."/>
            <person name="Wan A.T."/>
            <person name="Liu X."/>
            <person name="Fung C.S."/>
            <person name="Xiao X."/>
            <person name="Malainual N."/>
            <person name="Hou J."/>
            <person name="Wang L."/>
            <person name="Wang M."/>
            <person name="Yang K.Y."/>
            <person name="Cui Y."/>
            <person name="Leung E.L."/>
            <person name="Nong W."/>
            <person name="Shin S.K."/>
            <person name="Au S.W."/>
            <person name="Jeong K.Y."/>
            <person name="Chew F.T."/>
            <person name="Hui J.H."/>
            <person name="Leung T.F."/>
            <person name="Tungtrongchitr A."/>
            <person name="Zhong N."/>
            <person name="Liu Z."/>
            <person name="Tsui S.K."/>
        </authorList>
    </citation>
    <scope>NUCLEOTIDE SEQUENCE [LARGE SCALE GENOMIC DNA]</scope>
    <source>
        <strain evidence="3">Derp</strain>
    </source>
</reference>
<dbReference type="InterPro" id="IPR008979">
    <property type="entry name" value="Galactose-bd-like_sf"/>
</dbReference>
<evidence type="ECO:0000259" key="2">
    <source>
        <dbReference type="PROSITE" id="PS50172"/>
    </source>
</evidence>
<feature type="compositionally biased region" description="Polar residues" evidence="1">
    <location>
        <begin position="249"/>
        <end position="266"/>
    </location>
</feature>
<dbReference type="SMART" id="SM00292">
    <property type="entry name" value="BRCT"/>
    <property type="match status" value="1"/>
</dbReference>
<feature type="region of interest" description="Disordered" evidence="1">
    <location>
        <begin position="205"/>
        <end position="292"/>
    </location>
</feature>
<protein>
    <submittedName>
        <fullName evidence="3">Damaged DNA binding</fullName>
    </submittedName>
</protein>
<dbReference type="PROSITE" id="PS50172">
    <property type="entry name" value="BRCT"/>
    <property type="match status" value="1"/>
</dbReference>
<dbReference type="InterPro" id="IPR002706">
    <property type="entry name" value="Xrcc1_N"/>
</dbReference>
<feature type="region of interest" description="Disordered" evidence="1">
    <location>
        <begin position="451"/>
        <end position="533"/>
    </location>
</feature>
<feature type="compositionally biased region" description="Basic and acidic residues" evidence="1">
    <location>
        <begin position="522"/>
        <end position="533"/>
    </location>
</feature>
<feature type="compositionally biased region" description="Acidic residues" evidence="1">
    <location>
        <begin position="500"/>
        <end position="521"/>
    </location>
</feature>
<feature type="compositionally biased region" description="Polar residues" evidence="1">
    <location>
        <begin position="205"/>
        <end position="215"/>
    </location>
</feature>
<dbReference type="Pfam" id="PF01834">
    <property type="entry name" value="XRCC1_N"/>
    <property type="match status" value="1"/>
</dbReference>
<dbReference type="EMBL" id="NJHN03000012">
    <property type="protein sequence ID" value="KAH9426145.1"/>
    <property type="molecule type" value="Genomic_DNA"/>
</dbReference>
<dbReference type="Proteomes" id="UP000887458">
    <property type="component" value="Unassembled WGS sequence"/>
</dbReference>
<evidence type="ECO:0000313" key="4">
    <source>
        <dbReference type="Proteomes" id="UP000887458"/>
    </source>
</evidence>
<gene>
    <name evidence="3" type="primary">XRCC1</name>
    <name evidence="3" type="ORF">DERP_007085</name>
</gene>
<name>A0ABQ8JUP2_DERPT</name>
<dbReference type="Gene3D" id="2.60.120.260">
    <property type="entry name" value="Galactose-binding domain-like"/>
    <property type="match status" value="1"/>
</dbReference>
<feature type="region of interest" description="Disordered" evidence="1">
    <location>
        <begin position="405"/>
        <end position="436"/>
    </location>
</feature>
<feature type="compositionally biased region" description="Basic and acidic residues" evidence="1">
    <location>
        <begin position="421"/>
        <end position="436"/>
    </location>
</feature>
<dbReference type="SUPFAM" id="SSF49785">
    <property type="entry name" value="Galactose-binding domain-like"/>
    <property type="match status" value="1"/>
</dbReference>
<feature type="compositionally biased region" description="Acidic residues" evidence="1">
    <location>
        <begin position="409"/>
        <end position="420"/>
    </location>
</feature>